<name>A0A9J5WX58_SOLCO</name>
<gene>
    <name evidence="1" type="ORF">H5410_050997</name>
</gene>
<keyword evidence="2" id="KW-1185">Reference proteome</keyword>
<dbReference type="PANTHER" id="PTHR31676">
    <property type="entry name" value="T31J12.3 PROTEIN-RELATED"/>
    <property type="match status" value="1"/>
</dbReference>
<dbReference type="Gene3D" id="2.30.240.10">
    <property type="entry name" value="At5g01610-like"/>
    <property type="match status" value="1"/>
</dbReference>
<dbReference type="InterPro" id="IPR007493">
    <property type="entry name" value="DUF538"/>
</dbReference>
<reference evidence="1 2" key="1">
    <citation type="submission" date="2020-09" db="EMBL/GenBank/DDBJ databases">
        <title>De no assembly of potato wild relative species, Solanum commersonii.</title>
        <authorList>
            <person name="Cho K."/>
        </authorList>
    </citation>
    <scope>NUCLEOTIDE SEQUENCE [LARGE SCALE GENOMIC DNA]</scope>
    <source>
        <strain evidence="1">LZ3.2</strain>
        <tissue evidence="1">Leaf</tissue>
    </source>
</reference>
<accession>A0A9J5WX58</accession>
<dbReference type="OrthoDB" id="1901319at2759"/>
<dbReference type="Proteomes" id="UP000824120">
    <property type="component" value="Chromosome 10"/>
</dbReference>
<dbReference type="EMBL" id="JACXVP010000010">
    <property type="protein sequence ID" value="KAG5580370.1"/>
    <property type="molecule type" value="Genomic_DNA"/>
</dbReference>
<dbReference type="Pfam" id="PF04398">
    <property type="entry name" value="DUF538"/>
    <property type="match status" value="1"/>
</dbReference>
<sequence length="160" mass="18267">AVYKINIIIASDMQKSIHEDEHAEADIVYGAEECYRSITNLLQDSGFPKGVIPLKYLEEFGYVRKTGFAWRKQKGPYDHYFTSIKILVSYATEITAYVEKGKMKKISGVKGKQLLLRVPLVEMSTNKDQKKIYSTTSMGFGRSYPITAFMTDEEKEKANE</sequence>
<feature type="non-terminal residue" evidence="1">
    <location>
        <position position="1"/>
    </location>
</feature>
<organism evidence="1 2">
    <name type="scientific">Solanum commersonii</name>
    <name type="common">Commerson's wild potato</name>
    <name type="synonym">Commerson's nightshade</name>
    <dbReference type="NCBI Taxonomy" id="4109"/>
    <lineage>
        <taxon>Eukaryota</taxon>
        <taxon>Viridiplantae</taxon>
        <taxon>Streptophyta</taxon>
        <taxon>Embryophyta</taxon>
        <taxon>Tracheophyta</taxon>
        <taxon>Spermatophyta</taxon>
        <taxon>Magnoliopsida</taxon>
        <taxon>eudicotyledons</taxon>
        <taxon>Gunneridae</taxon>
        <taxon>Pentapetalae</taxon>
        <taxon>asterids</taxon>
        <taxon>lamiids</taxon>
        <taxon>Solanales</taxon>
        <taxon>Solanaceae</taxon>
        <taxon>Solanoideae</taxon>
        <taxon>Solaneae</taxon>
        <taxon>Solanum</taxon>
    </lineage>
</organism>
<proteinExistence type="predicted"/>
<dbReference type="AlphaFoldDB" id="A0A9J5WX58"/>
<protein>
    <submittedName>
        <fullName evidence="1">Uncharacterized protein</fullName>
    </submittedName>
</protein>
<dbReference type="SUPFAM" id="SSF141562">
    <property type="entry name" value="At5g01610-like"/>
    <property type="match status" value="1"/>
</dbReference>
<evidence type="ECO:0000313" key="2">
    <source>
        <dbReference type="Proteomes" id="UP000824120"/>
    </source>
</evidence>
<evidence type="ECO:0000313" key="1">
    <source>
        <dbReference type="EMBL" id="KAG5580370.1"/>
    </source>
</evidence>
<comment type="caution">
    <text evidence="1">The sequence shown here is derived from an EMBL/GenBank/DDBJ whole genome shotgun (WGS) entry which is preliminary data.</text>
</comment>
<dbReference type="InterPro" id="IPR036758">
    <property type="entry name" value="At5g01610-like"/>
</dbReference>
<dbReference type="PANTHER" id="PTHR31676:SF152">
    <property type="match status" value="1"/>
</dbReference>